<accession>A0ABV5Z6Y1</accession>
<evidence type="ECO:0000313" key="4">
    <source>
        <dbReference type="Proteomes" id="UP001589628"/>
    </source>
</evidence>
<keyword evidence="1" id="KW-0812">Transmembrane</keyword>
<feature type="domain" description="Urease accessory protein UreH-like transmembrane" evidence="2">
    <location>
        <begin position="8"/>
        <end position="207"/>
    </location>
</feature>
<keyword evidence="1" id="KW-1133">Transmembrane helix</keyword>
<organism evidence="3 4">
    <name type="scientific">Balneatrix alpica</name>
    <dbReference type="NCBI Taxonomy" id="75684"/>
    <lineage>
        <taxon>Bacteria</taxon>
        <taxon>Pseudomonadati</taxon>
        <taxon>Pseudomonadota</taxon>
        <taxon>Gammaproteobacteria</taxon>
        <taxon>Oceanospirillales</taxon>
        <taxon>Balneatrichaceae</taxon>
        <taxon>Balneatrix</taxon>
    </lineage>
</organism>
<dbReference type="InterPro" id="IPR039447">
    <property type="entry name" value="UreH-like_TM_dom"/>
</dbReference>
<keyword evidence="4" id="KW-1185">Reference proteome</keyword>
<feature type="transmembrane region" description="Helical" evidence="1">
    <location>
        <begin position="128"/>
        <end position="147"/>
    </location>
</feature>
<protein>
    <submittedName>
        <fullName evidence="3">Sulfite exporter TauE/SafE family protein</fullName>
    </submittedName>
</protein>
<gene>
    <name evidence="3" type="ORF">ACFFLH_01245</name>
</gene>
<feature type="transmembrane region" description="Helical" evidence="1">
    <location>
        <begin position="6"/>
        <end position="33"/>
    </location>
</feature>
<name>A0ABV5Z6Y1_9GAMM</name>
<dbReference type="RefSeq" id="WP_027313341.1">
    <property type="nucleotide sequence ID" value="NZ_JBHLZN010000001.1"/>
</dbReference>
<dbReference type="EMBL" id="JBHLZN010000001">
    <property type="protein sequence ID" value="MFB9885036.1"/>
    <property type="molecule type" value="Genomic_DNA"/>
</dbReference>
<comment type="caution">
    <text evidence="3">The sequence shown here is derived from an EMBL/GenBank/DDBJ whole genome shotgun (WGS) entry which is preliminary data.</text>
</comment>
<feature type="transmembrane region" description="Helical" evidence="1">
    <location>
        <begin position="54"/>
        <end position="73"/>
    </location>
</feature>
<keyword evidence="1" id="KW-0472">Membrane</keyword>
<proteinExistence type="predicted"/>
<evidence type="ECO:0000313" key="3">
    <source>
        <dbReference type="EMBL" id="MFB9885036.1"/>
    </source>
</evidence>
<dbReference type="PANTHER" id="PTHR42208:SF1">
    <property type="entry name" value="HEAVY METAL TRANSPORTER"/>
    <property type="match status" value="1"/>
</dbReference>
<dbReference type="PANTHER" id="PTHR42208">
    <property type="entry name" value="HEAVY METAL TRANSPORTER-RELATED"/>
    <property type="match status" value="1"/>
</dbReference>
<reference evidence="3 4" key="1">
    <citation type="submission" date="2024-09" db="EMBL/GenBank/DDBJ databases">
        <authorList>
            <person name="Sun Q."/>
            <person name="Mori K."/>
        </authorList>
    </citation>
    <scope>NUCLEOTIDE SEQUENCE [LARGE SCALE GENOMIC DNA]</scope>
    <source>
        <strain evidence="3 4">ATCC 51285</strain>
    </source>
</reference>
<sequence>MASMDLWAALLIGLMGGSHCLGMCGGLMTAVALQSPQRRPSLLLSYNLGRISSYMLAGALVAGLGSLLGNHGWQFLRLFAAIMLILMGLYIAGWWAALTHLERWGQRLWRHISPYTRKLLPVRHNGQALLLGICWGWLPCGLVYSTLSWSLSSGSSVEGALLMGAFGLGTLPSMLATGWFAQQMKGWMQNPWLRRLSGLIIIAWGLYSLRFLLHLH</sequence>
<evidence type="ECO:0000256" key="1">
    <source>
        <dbReference type="SAM" id="Phobius"/>
    </source>
</evidence>
<feature type="transmembrane region" description="Helical" evidence="1">
    <location>
        <begin position="192"/>
        <end position="213"/>
    </location>
</feature>
<feature type="transmembrane region" description="Helical" evidence="1">
    <location>
        <begin position="159"/>
        <end position="180"/>
    </location>
</feature>
<dbReference type="Pfam" id="PF13386">
    <property type="entry name" value="DsbD_2"/>
    <property type="match status" value="1"/>
</dbReference>
<feature type="transmembrane region" description="Helical" evidence="1">
    <location>
        <begin position="79"/>
        <end position="101"/>
    </location>
</feature>
<dbReference type="Proteomes" id="UP001589628">
    <property type="component" value="Unassembled WGS sequence"/>
</dbReference>
<evidence type="ECO:0000259" key="2">
    <source>
        <dbReference type="Pfam" id="PF13386"/>
    </source>
</evidence>